<comment type="caution">
    <text evidence="1">The sequence shown here is derived from an EMBL/GenBank/DDBJ whole genome shotgun (WGS) entry which is preliminary data.</text>
</comment>
<dbReference type="AlphaFoldDB" id="A0AAN8PSI9"/>
<evidence type="ECO:0000313" key="1">
    <source>
        <dbReference type="EMBL" id="KAK6616773.1"/>
    </source>
</evidence>
<accession>A0AAN8PSI9</accession>
<protein>
    <submittedName>
        <fullName evidence="1">Uncharacterized protein</fullName>
    </submittedName>
</protein>
<dbReference type="EMBL" id="JAWJWE010000062">
    <property type="protein sequence ID" value="KAK6616773.1"/>
    <property type="molecule type" value="Genomic_DNA"/>
</dbReference>
<organism evidence="1 2">
    <name type="scientific">Polyplax serrata</name>
    <name type="common">Common mouse louse</name>
    <dbReference type="NCBI Taxonomy" id="468196"/>
    <lineage>
        <taxon>Eukaryota</taxon>
        <taxon>Metazoa</taxon>
        <taxon>Ecdysozoa</taxon>
        <taxon>Arthropoda</taxon>
        <taxon>Hexapoda</taxon>
        <taxon>Insecta</taxon>
        <taxon>Pterygota</taxon>
        <taxon>Neoptera</taxon>
        <taxon>Paraneoptera</taxon>
        <taxon>Psocodea</taxon>
        <taxon>Troctomorpha</taxon>
        <taxon>Phthiraptera</taxon>
        <taxon>Anoplura</taxon>
        <taxon>Polyplacidae</taxon>
        <taxon>Polyplax</taxon>
    </lineage>
</organism>
<reference evidence="1 2" key="1">
    <citation type="submission" date="2023-10" db="EMBL/GenBank/DDBJ databases">
        <title>Genomes of two closely related lineages of the louse Polyplax serrata with different host specificities.</title>
        <authorList>
            <person name="Martinu J."/>
            <person name="Tarabai H."/>
            <person name="Stefka J."/>
            <person name="Hypsa V."/>
        </authorList>
    </citation>
    <scope>NUCLEOTIDE SEQUENCE [LARGE SCALE GENOMIC DNA]</scope>
    <source>
        <strain evidence="1">HR10_N</strain>
    </source>
</reference>
<dbReference type="Proteomes" id="UP001372834">
    <property type="component" value="Unassembled WGS sequence"/>
</dbReference>
<name>A0AAN8PSI9_POLSC</name>
<sequence length="209" mass="24376">MPKIDPVAKSSSYPQTNPEFSMEFLIRLIPTTFLGDRSELHEFICNCNNANDLASPEQKKPLLHFIMSQITGRAKQQLTNIAFLDWEHLKAKLKSSYTDQVSIHQIIDGSILSRIEWYESKTRRISCQLFPKTRNSQFKSYLFDKTRRRRPSGDSRKNKIHSGTNLNTLYLPFLPPYIPNVTLERYKRSKRGLHSSIRGRTNNRKSVFL</sequence>
<evidence type="ECO:0000313" key="2">
    <source>
        <dbReference type="Proteomes" id="UP001372834"/>
    </source>
</evidence>
<gene>
    <name evidence="1" type="ORF">RUM43_015122</name>
</gene>
<proteinExistence type="predicted"/>